<dbReference type="RefSeq" id="WP_377429841.1">
    <property type="nucleotide sequence ID" value="NZ_JBHSPR010000044.1"/>
</dbReference>
<feature type="domain" description="DUF397" evidence="1">
    <location>
        <begin position="5"/>
        <end position="56"/>
    </location>
</feature>
<gene>
    <name evidence="2" type="ORF">ACFP2T_35910</name>
</gene>
<protein>
    <submittedName>
        <fullName evidence="2">DUF397 domain-containing protein</fullName>
    </submittedName>
</protein>
<organism evidence="2 3">
    <name type="scientific">Plantactinospora solaniradicis</name>
    <dbReference type="NCBI Taxonomy" id="1723736"/>
    <lineage>
        <taxon>Bacteria</taxon>
        <taxon>Bacillati</taxon>
        <taxon>Actinomycetota</taxon>
        <taxon>Actinomycetes</taxon>
        <taxon>Micromonosporales</taxon>
        <taxon>Micromonosporaceae</taxon>
        <taxon>Plantactinospora</taxon>
    </lineage>
</organism>
<proteinExistence type="predicted"/>
<dbReference type="Pfam" id="PF04149">
    <property type="entry name" value="DUF397"/>
    <property type="match status" value="1"/>
</dbReference>
<evidence type="ECO:0000313" key="2">
    <source>
        <dbReference type="EMBL" id="MFC6021542.1"/>
    </source>
</evidence>
<evidence type="ECO:0000259" key="1">
    <source>
        <dbReference type="Pfam" id="PF04149"/>
    </source>
</evidence>
<name>A0ABW1KIF6_9ACTN</name>
<accession>A0ABW1KIF6</accession>
<dbReference type="EMBL" id="JBHSPR010000044">
    <property type="protein sequence ID" value="MFC6021542.1"/>
    <property type="molecule type" value="Genomic_DNA"/>
</dbReference>
<dbReference type="InterPro" id="IPR007278">
    <property type="entry name" value="DUF397"/>
</dbReference>
<comment type="caution">
    <text evidence="2">The sequence shown here is derived from an EMBL/GenBank/DDBJ whole genome shotgun (WGS) entry which is preliminary data.</text>
</comment>
<reference evidence="3" key="1">
    <citation type="journal article" date="2019" name="Int. J. Syst. Evol. Microbiol.">
        <title>The Global Catalogue of Microorganisms (GCM) 10K type strain sequencing project: providing services to taxonomists for standard genome sequencing and annotation.</title>
        <authorList>
            <consortium name="The Broad Institute Genomics Platform"/>
            <consortium name="The Broad Institute Genome Sequencing Center for Infectious Disease"/>
            <person name="Wu L."/>
            <person name="Ma J."/>
        </authorList>
    </citation>
    <scope>NUCLEOTIDE SEQUENCE [LARGE SCALE GENOMIC DNA]</scope>
    <source>
        <strain evidence="3">ZS-35-S2</strain>
    </source>
</reference>
<sequence length="65" mass="7013">MLQPQWRKSSKSANGANCVEARRAGYNAQVRDSKDVAGPVLSFRPAAWTSFVEGVKEAAGTGFVR</sequence>
<keyword evidence="3" id="KW-1185">Reference proteome</keyword>
<evidence type="ECO:0000313" key="3">
    <source>
        <dbReference type="Proteomes" id="UP001596203"/>
    </source>
</evidence>
<dbReference type="Proteomes" id="UP001596203">
    <property type="component" value="Unassembled WGS sequence"/>
</dbReference>